<accession>A0A8X8BIY3</accession>
<protein>
    <submittedName>
        <fullName evidence="1">EFHC2 protein</fullName>
    </submittedName>
</protein>
<evidence type="ECO:0000313" key="1">
    <source>
        <dbReference type="EMBL" id="KAG2457061.1"/>
    </source>
</evidence>
<feature type="non-terminal residue" evidence="1">
    <location>
        <position position="1"/>
    </location>
</feature>
<name>A0A8X8BIY3_POLSE</name>
<sequence>MMGGVTGWNLLAEVAEGQLSEHEIMTVGRHYSSREQREIDIKFLLAMAQEQLRRKGFEDFPRLLNYFIHKDKARKGMLPTEECRTICKAFKLPVADDLLRAILAKFESEDNQLDYNVFLSEINWRDNPLPFYQSETPVKFVPDWNGESSPHAVISISYKILIEDVFGKQD</sequence>
<proteinExistence type="predicted"/>
<evidence type="ECO:0000313" key="2">
    <source>
        <dbReference type="Proteomes" id="UP000886611"/>
    </source>
</evidence>
<dbReference type="SUPFAM" id="SSF47473">
    <property type="entry name" value="EF-hand"/>
    <property type="match status" value="1"/>
</dbReference>
<dbReference type="Gene3D" id="1.10.238.10">
    <property type="entry name" value="EF-hand"/>
    <property type="match status" value="1"/>
</dbReference>
<dbReference type="AlphaFoldDB" id="A0A8X8BIY3"/>
<dbReference type="EMBL" id="JAATIS010008602">
    <property type="protein sequence ID" value="KAG2457061.1"/>
    <property type="molecule type" value="Genomic_DNA"/>
</dbReference>
<dbReference type="InterPro" id="IPR011992">
    <property type="entry name" value="EF-hand-dom_pair"/>
</dbReference>
<keyword evidence="2" id="KW-1185">Reference proteome</keyword>
<dbReference type="Proteomes" id="UP000886611">
    <property type="component" value="Unassembled WGS sequence"/>
</dbReference>
<comment type="caution">
    <text evidence="1">The sequence shown here is derived from an EMBL/GenBank/DDBJ whole genome shotgun (WGS) entry which is preliminary data.</text>
</comment>
<feature type="non-terminal residue" evidence="1">
    <location>
        <position position="170"/>
    </location>
</feature>
<gene>
    <name evidence="1" type="primary">Efhc2</name>
    <name evidence="1" type="ORF">GTO96_0013496</name>
</gene>
<reference evidence="1 2" key="1">
    <citation type="journal article" date="2021" name="Cell">
        <title>Tracing the genetic footprints of vertebrate landing in non-teleost ray-finned fishes.</title>
        <authorList>
            <person name="Bi X."/>
            <person name="Wang K."/>
            <person name="Yang L."/>
            <person name="Pan H."/>
            <person name="Jiang H."/>
            <person name="Wei Q."/>
            <person name="Fang M."/>
            <person name="Yu H."/>
            <person name="Zhu C."/>
            <person name="Cai Y."/>
            <person name="He Y."/>
            <person name="Gan X."/>
            <person name="Zeng H."/>
            <person name="Yu D."/>
            <person name="Zhu Y."/>
            <person name="Jiang H."/>
            <person name="Qiu Q."/>
            <person name="Yang H."/>
            <person name="Zhang Y.E."/>
            <person name="Wang W."/>
            <person name="Zhu M."/>
            <person name="He S."/>
            <person name="Zhang G."/>
        </authorList>
    </citation>
    <scope>NUCLEOTIDE SEQUENCE [LARGE SCALE GENOMIC DNA]</scope>
    <source>
        <strain evidence="1">Bchr_013</strain>
    </source>
</reference>
<organism evidence="1 2">
    <name type="scientific">Polypterus senegalus</name>
    <name type="common">Senegal bichir</name>
    <dbReference type="NCBI Taxonomy" id="55291"/>
    <lineage>
        <taxon>Eukaryota</taxon>
        <taxon>Metazoa</taxon>
        <taxon>Chordata</taxon>
        <taxon>Craniata</taxon>
        <taxon>Vertebrata</taxon>
        <taxon>Euteleostomi</taxon>
        <taxon>Actinopterygii</taxon>
        <taxon>Polypteriformes</taxon>
        <taxon>Polypteridae</taxon>
        <taxon>Polypterus</taxon>
    </lineage>
</organism>